<evidence type="ECO:0000256" key="1">
    <source>
        <dbReference type="ARBA" id="ARBA00001946"/>
    </source>
</evidence>
<dbReference type="Pfam" id="PF01966">
    <property type="entry name" value="HD"/>
    <property type="match status" value="1"/>
</dbReference>
<dbReference type="InterPro" id="IPR043519">
    <property type="entry name" value="NT_sf"/>
</dbReference>
<evidence type="ECO:0000313" key="15">
    <source>
        <dbReference type="EMBL" id="ADU62694.1"/>
    </source>
</evidence>
<dbReference type="KEGG" id="das:Daes_1682"/>
<evidence type="ECO:0000256" key="3">
    <source>
        <dbReference type="ARBA" id="ARBA00022694"/>
    </source>
</evidence>
<keyword evidence="10 11" id="KW-0694">RNA-binding</keyword>
<evidence type="ECO:0000259" key="12">
    <source>
        <dbReference type="Pfam" id="PF01743"/>
    </source>
</evidence>
<evidence type="ECO:0000259" key="13">
    <source>
        <dbReference type="Pfam" id="PF01966"/>
    </source>
</evidence>
<organism evidence="15 16">
    <name type="scientific">Pseudodesulfovibrio aespoeensis (strain ATCC 700646 / DSM 10631 / Aspo-2)</name>
    <name type="common">Desulfovibrio aespoeensis</name>
    <dbReference type="NCBI Taxonomy" id="643562"/>
    <lineage>
        <taxon>Bacteria</taxon>
        <taxon>Pseudomonadati</taxon>
        <taxon>Thermodesulfobacteriota</taxon>
        <taxon>Desulfovibrionia</taxon>
        <taxon>Desulfovibrionales</taxon>
        <taxon>Desulfovibrionaceae</taxon>
    </lineage>
</organism>
<dbReference type="RefSeq" id="WP_013514610.1">
    <property type="nucleotide sequence ID" value="NC_014844.1"/>
</dbReference>
<keyword evidence="16" id="KW-1185">Reference proteome</keyword>
<dbReference type="SUPFAM" id="SSF81301">
    <property type="entry name" value="Nucleotidyltransferase"/>
    <property type="match status" value="1"/>
</dbReference>
<accession>E6VXY7</accession>
<name>E6VXY7_PSEA9</name>
<dbReference type="Gene3D" id="3.30.460.10">
    <property type="entry name" value="Beta Polymerase, domain 2"/>
    <property type="match status" value="1"/>
</dbReference>
<dbReference type="AlphaFoldDB" id="E6VXY7"/>
<evidence type="ECO:0000256" key="4">
    <source>
        <dbReference type="ARBA" id="ARBA00022695"/>
    </source>
</evidence>
<evidence type="ECO:0000256" key="7">
    <source>
        <dbReference type="ARBA" id="ARBA00022800"/>
    </source>
</evidence>
<dbReference type="InterPro" id="IPR002646">
    <property type="entry name" value="PolA_pol_head_dom"/>
</dbReference>
<protein>
    <submittedName>
        <fullName evidence="15">tRNA cytidylyltransferase</fullName>
        <ecNumber evidence="15">2.7.7.72</ecNumber>
    </submittedName>
</protein>
<dbReference type="HOGENOM" id="CLU_015961_1_1_7"/>
<dbReference type="eggNOG" id="COG0617">
    <property type="taxonomic scope" value="Bacteria"/>
</dbReference>
<comment type="similarity">
    <text evidence="11">Belongs to the tRNA nucleotidyltransferase/poly(A) polymerase family.</text>
</comment>
<dbReference type="GO" id="GO:0042245">
    <property type="term" value="P:RNA repair"/>
    <property type="evidence" value="ECO:0007669"/>
    <property type="project" value="UniProtKB-KW"/>
</dbReference>
<dbReference type="STRING" id="643562.Daes_1682"/>
<dbReference type="Pfam" id="PF12627">
    <property type="entry name" value="PolyA_pol_RNAbd"/>
    <property type="match status" value="1"/>
</dbReference>
<dbReference type="Gene3D" id="1.10.3090.10">
    <property type="entry name" value="cca-adding enzyme, domain 2"/>
    <property type="match status" value="1"/>
</dbReference>
<feature type="domain" description="HD" evidence="13">
    <location>
        <begin position="210"/>
        <end position="274"/>
    </location>
</feature>
<evidence type="ECO:0000313" key="16">
    <source>
        <dbReference type="Proteomes" id="UP000002191"/>
    </source>
</evidence>
<keyword evidence="8" id="KW-0067">ATP-binding</keyword>
<evidence type="ECO:0000256" key="2">
    <source>
        <dbReference type="ARBA" id="ARBA00022679"/>
    </source>
</evidence>
<keyword evidence="7" id="KW-0692">RNA repair</keyword>
<feature type="domain" description="tRNA nucleotidyltransferase/poly(A) polymerase RNA and SrmB- binding" evidence="14">
    <location>
        <begin position="130"/>
        <end position="193"/>
    </location>
</feature>
<dbReference type="InterPro" id="IPR006674">
    <property type="entry name" value="HD_domain"/>
</dbReference>
<dbReference type="GO" id="GO:0004810">
    <property type="term" value="F:CCA tRNA nucleotidyltransferase activity"/>
    <property type="evidence" value="ECO:0007669"/>
    <property type="project" value="UniProtKB-EC"/>
</dbReference>
<keyword evidence="3" id="KW-0819">tRNA processing</keyword>
<keyword evidence="4 15" id="KW-0548">Nucleotidyltransferase</keyword>
<dbReference type="PANTHER" id="PTHR47545:SF1">
    <property type="entry name" value="MULTIFUNCTIONAL CCA PROTEIN"/>
    <property type="match status" value="1"/>
</dbReference>
<evidence type="ECO:0000256" key="9">
    <source>
        <dbReference type="ARBA" id="ARBA00022842"/>
    </source>
</evidence>
<evidence type="ECO:0000256" key="11">
    <source>
        <dbReference type="RuleBase" id="RU003953"/>
    </source>
</evidence>
<dbReference type="PANTHER" id="PTHR47545">
    <property type="entry name" value="MULTIFUNCTIONAL CCA PROTEIN"/>
    <property type="match status" value="1"/>
</dbReference>
<dbReference type="InterPro" id="IPR032828">
    <property type="entry name" value="PolyA_RNA-bd"/>
</dbReference>
<dbReference type="GO" id="GO:0008033">
    <property type="term" value="P:tRNA processing"/>
    <property type="evidence" value="ECO:0007669"/>
    <property type="project" value="UniProtKB-KW"/>
</dbReference>
<keyword evidence="2 11" id="KW-0808">Transferase</keyword>
<keyword evidence="5" id="KW-0479">Metal-binding</keyword>
<dbReference type="GO" id="GO:0003723">
    <property type="term" value="F:RNA binding"/>
    <property type="evidence" value="ECO:0007669"/>
    <property type="project" value="UniProtKB-KW"/>
</dbReference>
<dbReference type="Proteomes" id="UP000002191">
    <property type="component" value="Chromosome"/>
</dbReference>
<evidence type="ECO:0000256" key="5">
    <source>
        <dbReference type="ARBA" id="ARBA00022723"/>
    </source>
</evidence>
<evidence type="ECO:0000259" key="14">
    <source>
        <dbReference type="Pfam" id="PF12627"/>
    </source>
</evidence>
<reference evidence="16" key="1">
    <citation type="submission" date="2010-12" db="EMBL/GenBank/DDBJ databases">
        <title>Complete sequence of Desulfovibrio aespoeensis Aspo-2.</title>
        <authorList>
            <consortium name="US DOE Joint Genome Institute"/>
            <person name="Lucas S."/>
            <person name="Copeland A."/>
            <person name="Lapidus A."/>
            <person name="Cheng J.-F."/>
            <person name="Goodwin L."/>
            <person name="Pitluck S."/>
            <person name="Chertkov O."/>
            <person name="Misra M."/>
            <person name="Detter J.C."/>
            <person name="Han C."/>
            <person name="Tapia R."/>
            <person name="Land M."/>
            <person name="Hauser L."/>
            <person name="Kyrpides N."/>
            <person name="Ivanova N."/>
            <person name="Ovchinnikova G."/>
            <person name="Pedersen K."/>
            <person name="Jagevall S."/>
            <person name="Hazen T."/>
            <person name="Woyke T."/>
        </authorList>
    </citation>
    <scope>NUCLEOTIDE SEQUENCE [LARGE SCALE GENOMIC DNA]</scope>
    <source>
        <strain evidence="16">ATCC 700646 / DSM 10631 / Aspo-2</strain>
    </source>
</reference>
<dbReference type="EMBL" id="CP002431">
    <property type="protein sequence ID" value="ADU62694.1"/>
    <property type="molecule type" value="Genomic_DNA"/>
</dbReference>
<sequence length="370" mass="41750">MNVYLAGGAVRDLLLGRPINDRDYLVTGATRQEFTDRFPNSREVGRTFPVFLLDGLEFSFPREVAVEQELRSRDLTVNAMLLDEDGDLICHPDSLDDLHSRTLRPASRQSFLSDPLRVFRAARFWAKLPDFTPHDELVETMRLVADTGLLAPLPADRVGQETIKALQTASPGNYLRLLGRAGCLEPWFKEFKESMNIPAGPLPYHDTDVLEHTCRVMDSLAGDGMAVWMGLCHDIGKTSTPKDILPSHHDHDQRGADMADTLARRIRLSNAHALAGRKGAQWHMTAARYRELRPGTKVDMLMDLHLSRVTRQLFRLVAADQDEDHWHLAALDLRTVLASRLDETQRNLGPESGRRLRELRAQALAGRSRK</sequence>
<evidence type="ECO:0000256" key="6">
    <source>
        <dbReference type="ARBA" id="ARBA00022741"/>
    </source>
</evidence>
<reference evidence="15 16" key="2">
    <citation type="journal article" date="2014" name="Genome Announc.">
        <title>Complete Genome Sequence of the Subsurface, Mesophilic Sulfate-Reducing Bacterium Desulfovibrio aespoeensis Aspo-2.</title>
        <authorList>
            <person name="Pedersen K."/>
            <person name="Bengtsson A."/>
            <person name="Edlund J."/>
            <person name="Rabe L."/>
            <person name="Hazen T."/>
            <person name="Chakraborty R."/>
            <person name="Goodwin L."/>
            <person name="Shapiro N."/>
        </authorList>
    </citation>
    <scope>NUCLEOTIDE SEQUENCE [LARGE SCALE GENOMIC DNA]</scope>
    <source>
        <strain evidence="16">ATCC 700646 / DSM 10631 / Aspo-2</strain>
    </source>
</reference>
<keyword evidence="6" id="KW-0547">Nucleotide-binding</keyword>
<dbReference type="InterPro" id="IPR050124">
    <property type="entry name" value="tRNA_CCA-adding_enzyme"/>
</dbReference>
<dbReference type="EC" id="2.7.7.72" evidence="15"/>
<comment type="cofactor">
    <cofactor evidence="1">
        <name>Mg(2+)</name>
        <dbReference type="ChEBI" id="CHEBI:18420"/>
    </cofactor>
</comment>
<dbReference type="GO" id="GO:0005524">
    <property type="term" value="F:ATP binding"/>
    <property type="evidence" value="ECO:0007669"/>
    <property type="project" value="UniProtKB-KW"/>
</dbReference>
<dbReference type="GO" id="GO:0046872">
    <property type="term" value="F:metal ion binding"/>
    <property type="evidence" value="ECO:0007669"/>
    <property type="project" value="UniProtKB-KW"/>
</dbReference>
<dbReference type="SUPFAM" id="SSF81891">
    <property type="entry name" value="Poly A polymerase C-terminal region-like"/>
    <property type="match status" value="1"/>
</dbReference>
<gene>
    <name evidence="15" type="ordered locus">Daes_1682</name>
</gene>
<keyword evidence="9" id="KW-0460">Magnesium</keyword>
<evidence type="ECO:0000256" key="10">
    <source>
        <dbReference type="ARBA" id="ARBA00022884"/>
    </source>
</evidence>
<dbReference type="OrthoDB" id="9805698at2"/>
<dbReference type="Pfam" id="PF01743">
    <property type="entry name" value="PolyA_pol"/>
    <property type="match status" value="1"/>
</dbReference>
<feature type="domain" description="Poly A polymerase head" evidence="12">
    <location>
        <begin position="3"/>
        <end position="44"/>
    </location>
</feature>
<evidence type="ECO:0000256" key="8">
    <source>
        <dbReference type="ARBA" id="ARBA00022840"/>
    </source>
</evidence>
<proteinExistence type="inferred from homology"/>